<reference evidence="1" key="2">
    <citation type="journal article" date="2015" name="Data Brief">
        <title>Shoot transcriptome of the giant reed, Arundo donax.</title>
        <authorList>
            <person name="Barrero R.A."/>
            <person name="Guerrero F.D."/>
            <person name="Moolhuijzen P."/>
            <person name="Goolsby J.A."/>
            <person name="Tidwell J."/>
            <person name="Bellgard S.E."/>
            <person name="Bellgard M.I."/>
        </authorList>
    </citation>
    <scope>NUCLEOTIDE SEQUENCE</scope>
    <source>
        <tissue evidence="1">Shoot tissue taken approximately 20 cm above the soil surface</tissue>
    </source>
</reference>
<name>A0A0A9A7Z0_ARUDO</name>
<proteinExistence type="predicted"/>
<organism evidence="1">
    <name type="scientific">Arundo donax</name>
    <name type="common">Giant reed</name>
    <name type="synonym">Donax arundinaceus</name>
    <dbReference type="NCBI Taxonomy" id="35708"/>
    <lineage>
        <taxon>Eukaryota</taxon>
        <taxon>Viridiplantae</taxon>
        <taxon>Streptophyta</taxon>
        <taxon>Embryophyta</taxon>
        <taxon>Tracheophyta</taxon>
        <taxon>Spermatophyta</taxon>
        <taxon>Magnoliopsida</taxon>
        <taxon>Liliopsida</taxon>
        <taxon>Poales</taxon>
        <taxon>Poaceae</taxon>
        <taxon>PACMAD clade</taxon>
        <taxon>Arundinoideae</taxon>
        <taxon>Arundineae</taxon>
        <taxon>Arundo</taxon>
    </lineage>
</organism>
<accession>A0A0A9A7Z0</accession>
<dbReference type="EMBL" id="GBRH01254748">
    <property type="protein sequence ID" value="JAD43147.1"/>
    <property type="molecule type" value="Transcribed_RNA"/>
</dbReference>
<sequence length="56" mass="6615">MDMVKTRLIGISQQYNLFRKVLWPLVTGRTIWSMKGEGQALKELGQIYTHFKPKYN</sequence>
<protein>
    <submittedName>
        <fullName evidence="1">Uncharacterized protein</fullName>
    </submittedName>
</protein>
<reference evidence="1" key="1">
    <citation type="submission" date="2014-09" db="EMBL/GenBank/DDBJ databases">
        <authorList>
            <person name="Magalhaes I.L.F."/>
            <person name="Oliveira U."/>
            <person name="Santos F.R."/>
            <person name="Vidigal T.H.D.A."/>
            <person name="Brescovit A.D."/>
            <person name="Santos A.J."/>
        </authorList>
    </citation>
    <scope>NUCLEOTIDE SEQUENCE</scope>
    <source>
        <tissue evidence="1">Shoot tissue taken approximately 20 cm above the soil surface</tissue>
    </source>
</reference>
<dbReference type="AlphaFoldDB" id="A0A0A9A7Z0"/>
<evidence type="ECO:0000313" key="1">
    <source>
        <dbReference type="EMBL" id="JAD43147.1"/>
    </source>
</evidence>